<sequence>MPKYRRIKRYAGVWAIKLEPIDVEDYNLQEGDLVDIEEMIKIKKSTKKERER</sequence>
<comment type="caution">
    <text evidence="1">The sequence shown here is derived from an EMBL/GenBank/DDBJ whole genome shotgun (WGS) entry which is preliminary data.</text>
</comment>
<dbReference type="EMBL" id="LAZR01017412">
    <property type="protein sequence ID" value="KKM00534.1"/>
    <property type="molecule type" value="Genomic_DNA"/>
</dbReference>
<organism evidence="1">
    <name type="scientific">marine sediment metagenome</name>
    <dbReference type="NCBI Taxonomy" id="412755"/>
    <lineage>
        <taxon>unclassified sequences</taxon>
        <taxon>metagenomes</taxon>
        <taxon>ecological metagenomes</taxon>
    </lineage>
</organism>
<proteinExistence type="predicted"/>
<gene>
    <name evidence="1" type="ORF">LCGC14_1803530</name>
</gene>
<name>A0A0F9GP09_9ZZZZ</name>
<accession>A0A0F9GP09</accession>
<dbReference type="AlphaFoldDB" id="A0A0F9GP09"/>
<protein>
    <submittedName>
        <fullName evidence="1">Uncharacterized protein</fullName>
    </submittedName>
</protein>
<reference evidence="1" key="1">
    <citation type="journal article" date="2015" name="Nature">
        <title>Complex archaea that bridge the gap between prokaryotes and eukaryotes.</title>
        <authorList>
            <person name="Spang A."/>
            <person name="Saw J.H."/>
            <person name="Jorgensen S.L."/>
            <person name="Zaremba-Niedzwiedzka K."/>
            <person name="Martijn J."/>
            <person name="Lind A.E."/>
            <person name="van Eijk R."/>
            <person name="Schleper C."/>
            <person name="Guy L."/>
            <person name="Ettema T.J."/>
        </authorList>
    </citation>
    <scope>NUCLEOTIDE SEQUENCE</scope>
</reference>
<evidence type="ECO:0000313" key="1">
    <source>
        <dbReference type="EMBL" id="KKM00534.1"/>
    </source>
</evidence>